<accession>A0ABV9IG47</accession>
<proteinExistence type="predicted"/>
<comment type="caution">
    <text evidence="1">The sequence shown here is derived from an EMBL/GenBank/DDBJ whole genome shotgun (WGS) entry which is preliminary data.</text>
</comment>
<sequence length="61" mass="6695">MLDYGIEDREVAAQADSFPPSLLQRMGELNIRLVVSRCPPDALESSTQTVGLFPQAGEVFK</sequence>
<dbReference type="Proteomes" id="UP001595952">
    <property type="component" value="Unassembled WGS sequence"/>
</dbReference>
<organism evidence="1 2">
    <name type="scientific">Deinococcus hohokamensis</name>
    <dbReference type="NCBI Taxonomy" id="309883"/>
    <lineage>
        <taxon>Bacteria</taxon>
        <taxon>Thermotogati</taxon>
        <taxon>Deinococcota</taxon>
        <taxon>Deinococci</taxon>
        <taxon>Deinococcales</taxon>
        <taxon>Deinococcaceae</taxon>
        <taxon>Deinococcus</taxon>
    </lineage>
</organism>
<reference evidence="2" key="1">
    <citation type="journal article" date="2019" name="Int. J. Syst. Evol. Microbiol.">
        <title>The Global Catalogue of Microorganisms (GCM) 10K type strain sequencing project: providing services to taxonomists for standard genome sequencing and annotation.</title>
        <authorList>
            <consortium name="The Broad Institute Genomics Platform"/>
            <consortium name="The Broad Institute Genome Sequencing Center for Infectious Disease"/>
            <person name="Wu L."/>
            <person name="Ma J."/>
        </authorList>
    </citation>
    <scope>NUCLEOTIDE SEQUENCE [LARGE SCALE GENOMIC DNA]</scope>
    <source>
        <strain evidence="2">CCUG 55995</strain>
    </source>
</reference>
<dbReference type="EMBL" id="JBHSEI010000015">
    <property type="protein sequence ID" value="MFC4640369.1"/>
    <property type="molecule type" value="Genomic_DNA"/>
</dbReference>
<evidence type="ECO:0000313" key="1">
    <source>
        <dbReference type="EMBL" id="MFC4640369.1"/>
    </source>
</evidence>
<name>A0ABV9IG47_9DEIO</name>
<keyword evidence="2" id="KW-1185">Reference proteome</keyword>
<evidence type="ECO:0000313" key="2">
    <source>
        <dbReference type="Proteomes" id="UP001595952"/>
    </source>
</evidence>
<gene>
    <name evidence="1" type="ORF">ACFO0D_18730</name>
</gene>
<dbReference type="RefSeq" id="WP_380063343.1">
    <property type="nucleotide sequence ID" value="NZ_JBHSEI010000015.1"/>
</dbReference>
<protein>
    <submittedName>
        <fullName evidence="1">Uncharacterized protein</fullName>
    </submittedName>
</protein>